<protein>
    <submittedName>
        <fullName evidence="1">TlpA family protein disulfide reductase</fullName>
    </submittedName>
</protein>
<dbReference type="CDD" id="cd02966">
    <property type="entry name" value="TlpA_like_family"/>
    <property type="match status" value="1"/>
</dbReference>
<evidence type="ECO:0000313" key="1">
    <source>
        <dbReference type="EMBL" id="MCD5311085.1"/>
    </source>
</evidence>
<dbReference type="SUPFAM" id="SSF52833">
    <property type="entry name" value="Thioredoxin-like"/>
    <property type="match status" value="1"/>
</dbReference>
<accession>A0A9X1NCB1</accession>
<dbReference type="EMBL" id="JAJOMB010000004">
    <property type="protein sequence ID" value="MCD5311085.1"/>
    <property type="molecule type" value="Genomic_DNA"/>
</dbReference>
<evidence type="ECO:0000313" key="2">
    <source>
        <dbReference type="Proteomes" id="UP001138997"/>
    </source>
</evidence>
<dbReference type="AlphaFoldDB" id="A0A9X1NCB1"/>
<name>A0A9X1NCB1_9ACTN</name>
<dbReference type="InterPro" id="IPR036249">
    <property type="entry name" value="Thioredoxin-like_sf"/>
</dbReference>
<dbReference type="Proteomes" id="UP001138997">
    <property type="component" value="Unassembled WGS sequence"/>
</dbReference>
<dbReference type="PANTHER" id="PTHR42852:SF13">
    <property type="entry name" value="PROTEIN DIPZ"/>
    <property type="match status" value="1"/>
</dbReference>
<reference evidence="1" key="1">
    <citation type="submission" date="2021-11" db="EMBL/GenBank/DDBJ databases">
        <title>Streptomyces corallinus and Kineosporia corallina sp. nov., two new coral-derived marine actinobacteria.</title>
        <authorList>
            <person name="Buangrab K."/>
            <person name="Sutthacheep M."/>
            <person name="Yeemin T."/>
            <person name="Harunari E."/>
            <person name="Igarashi Y."/>
            <person name="Sripreechasak P."/>
            <person name="Kanchanasin P."/>
            <person name="Tanasupawat S."/>
            <person name="Phongsopitanun W."/>
        </authorList>
    </citation>
    <scope>NUCLEOTIDE SEQUENCE</scope>
    <source>
        <strain evidence="1">JCM 31032</strain>
    </source>
</reference>
<dbReference type="Gene3D" id="3.40.30.10">
    <property type="entry name" value="Glutaredoxin"/>
    <property type="match status" value="1"/>
</dbReference>
<keyword evidence="2" id="KW-1185">Reference proteome</keyword>
<dbReference type="RefSeq" id="WP_231440263.1">
    <property type="nucleotide sequence ID" value="NZ_JAJOMB010000004.1"/>
</dbReference>
<dbReference type="PANTHER" id="PTHR42852">
    <property type="entry name" value="THIOL:DISULFIDE INTERCHANGE PROTEIN DSBE"/>
    <property type="match status" value="1"/>
</dbReference>
<organism evidence="1 2">
    <name type="scientific">Kineosporia babensis</name>
    <dbReference type="NCBI Taxonomy" id="499548"/>
    <lineage>
        <taxon>Bacteria</taxon>
        <taxon>Bacillati</taxon>
        <taxon>Actinomycetota</taxon>
        <taxon>Actinomycetes</taxon>
        <taxon>Kineosporiales</taxon>
        <taxon>Kineosporiaceae</taxon>
        <taxon>Kineosporia</taxon>
    </lineage>
</organism>
<dbReference type="InterPro" id="IPR050553">
    <property type="entry name" value="Thioredoxin_ResA/DsbE_sf"/>
</dbReference>
<proteinExistence type="predicted"/>
<comment type="caution">
    <text evidence="1">The sequence shown here is derived from an EMBL/GenBank/DDBJ whole genome shotgun (WGS) entry which is preliminary data.</text>
</comment>
<sequence length="149" mass="16422">MKLQLSVQKWANAPEPDLRNQVVLLYAFQMLCPNCVNEATPMMNRVHEVTRRKDGIQVVGLHTVFENHANMGPDALAGYIARAGVSFPVGIDRHDGGDDAPVTMRRLNLMGTPSIVTVDRGGTIREKQFGTPTEEWLLRRADGLAAEVA</sequence>
<gene>
    <name evidence="1" type="ORF">LR394_09270</name>
</gene>